<feature type="non-terminal residue" evidence="1">
    <location>
        <position position="50"/>
    </location>
</feature>
<organism evidence="1 2">
    <name type="scientific">Rotaria socialis</name>
    <dbReference type="NCBI Taxonomy" id="392032"/>
    <lineage>
        <taxon>Eukaryota</taxon>
        <taxon>Metazoa</taxon>
        <taxon>Spiralia</taxon>
        <taxon>Gnathifera</taxon>
        <taxon>Rotifera</taxon>
        <taxon>Eurotatoria</taxon>
        <taxon>Bdelloidea</taxon>
        <taxon>Philodinida</taxon>
        <taxon>Philodinidae</taxon>
        <taxon>Rotaria</taxon>
    </lineage>
</organism>
<reference evidence="1" key="1">
    <citation type="submission" date="2021-02" db="EMBL/GenBank/DDBJ databases">
        <authorList>
            <person name="Nowell W R."/>
        </authorList>
    </citation>
    <scope>NUCLEOTIDE SEQUENCE</scope>
</reference>
<dbReference type="EMBL" id="CAJOBR010108411">
    <property type="protein sequence ID" value="CAF5158625.1"/>
    <property type="molecule type" value="Genomic_DNA"/>
</dbReference>
<name>A0A822GLA3_9BILA</name>
<evidence type="ECO:0000313" key="2">
    <source>
        <dbReference type="Proteomes" id="UP000663848"/>
    </source>
</evidence>
<dbReference type="AlphaFoldDB" id="A0A822GLA3"/>
<sequence length="50" mass="5486">TTDKTDDVFINEQEKVVAASTFGDSSMKSKVLQASFRGKTNTMDRRTAAT</sequence>
<proteinExistence type="predicted"/>
<evidence type="ECO:0000313" key="1">
    <source>
        <dbReference type="EMBL" id="CAF5158625.1"/>
    </source>
</evidence>
<accession>A0A822GLA3</accession>
<dbReference type="Proteomes" id="UP000663848">
    <property type="component" value="Unassembled WGS sequence"/>
</dbReference>
<gene>
    <name evidence="1" type="ORF">QYT958_LOCUS48997</name>
</gene>
<feature type="non-terminal residue" evidence="1">
    <location>
        <position position="1"/>
    </location>
</feature>
<protein>
    <submittedName>
        <fullName evidence="1">Uncharacterized protein</fullName>
    </submittedName>
</protein>
<comment type="caution">
    <text evidence="1">The sequence shown here is derived from an EMBL/GenBank/DDBJ whole genome shotgun (WGS) entry which is preliminary data.</text>
</comment>